<proteinExistence type="predicted"/>
<dbReference type="EMBL" id="KB631710">
    <property type="protein sequence ID" value="ERL85539.1"/>
    <property type="molecule type" value="Genomic_DNA"/>
</dbReference>
<dbReference type="Proteomes" id="UP000030742">
    <property type="component" value="Unassembled WGS sequence"/>
</dbReference>
<dbReference type="STRING" id="77166.U4TVD5"/>
<evidence type="ECO:0008006" key="4">
    <source>
        <dbReference type="Google" id="ProtNLM"/>
    </source>
</evidence>
<accession>U4TVD5</accession>
<keyword evidence="1" id="KW-0732">Signal</keyword>
<name>U4TVD5_DENPD</name>
<sequence length="297" mass="29242">MPFTENLNMCFVAFFAFVAVANAGHLVLPSARIIQGPSSRTTVVGPDGSAISSVAPGGQIIQEESVGVVAHSAPVVAAPALSYSSVPLAYAAHSSPIVSAYSSPLVSGVPVVSAYSSPLLSGVENTVVVGPSGSIVSGRSVGAPVCFVAFVACLAVANAGVAVLPSAKIIQGPSSRTTVVGPDGSAISSVAPAGQIIQEESVGVVAQTAPVVAAPAVAYSAPAAVAYSLPAVASAPVLSAYSAPIVSAYSAPVVSAYAAPLVSGVDTVQLTMTGRQGKTNALMSRTPTNQVQYHASA</sequence>
<protein>
    <recommendedName>
        <fullName evidence="4">Calphotin-like</fullName>
    </recommendedName>
</protein>
<feature type="chain" id="PRO_5004655721" description="Calphotin-like" evidence="1">
    <location>
        <begin position="24"/>
        <end position="297"/>
    </location>
</feature>
<reference evidence="2 3" key="1">
    <citation type="journal article" date="2013" name="Genome Biol.">
        <title>Draft genome of the mountain pine beetle, Dendroctonus ponderosae Hopkins, a major forest pest.</title>
        <authorList>
            <person name="Keeling C.I."/>
            <person name="Yuen M.M."/>
            <person name="Liao N.Y."/>
            <person name="Docking T.R."/>
            <person name="Chan S.K."/>
            <person name="Taylor G.A."/>
            <person name="Palmquist D.L."/>
            <person name="Jackman S.D."/>
            <person name="Nguyen A."/>
            <person name="Li M."/>
            <person name="Henderson H."/>
            <person name="Janes J.K."/>
            <person name="Zhao Y."/>
            <person name="Pandoh P."/>
            <person name="Moore R."/>
            <person name="Sperling F.A."/>
            <person name="Huber D.P."/>
            <person name="Birol I."/>
            <person name="Jones S.J."/>
            <person name="Bohlmann J."/>
        </authorList>
    </citation>
    <scope>NUCLEOTIDE SEQUENCE</scope>
</reference>
<organism evidence="2 3">
    <name type="scientific">Dendroctonus ponderosae</name>
    <name type="common">Mountain pine beetle</name>
    <dbReference type="NCBI Taxonomy" id="77166"/>
    <lineage>
        <taxon>Eukaryota</taxon>
        <taxon>Metazoa</taxon>
        <taxon>Ecdysozoa</taxon>
        <taxon>Arthropoda</taxon>
        <taxon>Hexapoda</taxon>
        <taxon>Insecta</taxon>
        <taxon>Pterygota</taxon>
        <taxon>Neoptera</taxon>
        <taxon>Endopterygota</taxon>
        <taxon>Coleoptera</taxon>
        <taxon>Polyphaga</taxon>
        <taxon>Cucujiformia</taxon>
        <taxon>Curculionidae</taxon>
        <taxon>Scolytinae</taxon>
        <taxon>Dendroctonus</taxon>
    </lineage>
</organism>
<dbReference type="OrthoDB" id="6736754at2759"/>
<evidence type="ECO:0000313" key="2">
    <source>
        <dbReference type="EMBL" id="ERL85539.1"/>
    </source>
</evidence>
<evidence type="ECO:0000256" key="1">
    <source>
        <dbReference type="SAM" id="SignalP"/>
    </source>
</evidence>
<feature type="signal peptide" evidence="1">
    <location>
        <begin position="1"/>
        <end position="23"/>
    </location>
</feature>
<gene>
    <name evidence="2" type="ORF">D910_02958</name>
</gene>
<dbReference type="AlphaFoldDB" id="U4TVD5"/>
<evidence type="ECO:0000313" key="3">
    <source>
        <dbReference type="Proteomes" id="UP000030742"/>
    </source>
</evidence>